<accession>A0A8T3AYJ9</accession>
<keyword evidence="3" id="KW-1185">Reference proteome</keyword>
<keyword evidence="1" id="KW-0812">Transmembrane</keyword>
<protein>
    <submittedName>
        <fullName evidence="2">Uncharacterized protein</fullName>
    </submittedName>
</protein>
<proteinExistence type="predicted"/>
<evidence type="ECO:0000256" key="1">
    <source>
        <dbReference type="SAM" id="Phobius"/>
    </source>
</evidence>
<gene>
    <name evidence="2" type="ORF">KFK09_020148</name>
</gene>
<dbReference type="SMR" id="A0A8T3AYJ9"/>
<reference evidence="2" key="1">
    <citation type="journal article" date="2022" name="Front. Genet.">
        <title>Chromosome-Scale Assembly of the Dendrobium nobile Genome Provides Insights Into the Molecular Mechanism of the Biosynthesis of the Medicinal Active Ingredient of Dendrobium.</title>
        <authorList>
            <person name="Xu Q."/>
            <person name="Niu S.-C."/>
            <person name="Li K.-L."/>
            <person name="Zheng P.-J."/>
            <person name="Zhang X.-J."/>
            <person name="Jia Y."/>
            <person name="Liu Y."/>
            <person name="Niu Y.-X."/>
            <person name="Yu L.-H."/>
            <person name="Chen D.-F."/>
            <person name="Zhang G.-Q."/>
        </authorList>
    </citation>
    <scope>NUCLEOTIDE SEQUENCE</scope>
    <source>
        <tissue evidence="2">Leaf</tissue>
    </source>
</reference>
<dbReference type="EMBL" id="JAGYWB010000014">
    <property type="protein sequence ID" value="KAI0499245.1"/>
    <property type="molecule type" value="Genomic_DNA"/>
</dbReference>
<evidence type="ECO:0000313" key="3">
    <source>
        <dbReference type="Proteomes" id="UP000829196"/>
    </source>
</evidence>
<sequence>MMITAPQNPRKLPRVGVMVIIFIVPQAPKVLAIRLISWGLNWIELLPTCLGWINILVSQVKVLLLLSLRSLSYRDIIAGEGEREREREREREVHFKIWACFMELWSMRALWSVEMNAIFFFFAITDAILTGDLIGCNLTIIAVLFQIFFQN</sequence>
<feature type="transmembrane region" description="Helical" evidence="1">
    <location>
        <begin position="93"/>
        <end position="111"/>
    </location>
</feature>
<keyword evidence="1" id="KW-0472">Membrane</keyword>
<dbReference type="AlphaFoldDB" id="A0A8T3AYJ9"/>
<dbReference type="Proteomes" id="UP000829196">
    <property type="component" value="Unassembled WGS sequence"/>
</dbReference>
<feature type="transmembrane region" description="Helical" evidence="1">
    <location>
        <begin position="42"/>
        <end position="66"/>
    </location>
</feature>
<keyword evidence="1" id="KW-1133">Transmembrane helix</keyword>
<feature type="transmembrane region" description="Helical" evidence="1">
    <location>
        <begin position="117"/>
        <end position="149"/>
    </location>
</feature>
<name>A0A8T3AYJ9_DENNO</name>
<evidence type="ECO:0000313" key="2">
    <source>
        <dbReference type="EMBL" id="KAI0499245.1"/>
    </source>
</evidence>
<comment type="caution">
    <text evidence="2">The sequence shown here is derived from an EMBL/GenBank/DDBJ whole genome shotgun (WGS) entry which is preliminary data.</text>
</comment>
<organism evidence="2 3">
    <name type="scientific">Dendrobium nobile</name>
    <name type="common">Orchid</name>
    <dbReference type="NCBI Taxonomy" id="94219"/>
    <lineage>
        <taxon>Eukaryota</taxon>
        <taxon>Viridiplantae</taxon>
        <taxon>Streptophyta</taxon>
        <taxon>Embryophyta</taxon>
        <taxon>Tracheophyta</taxon>
        <taxon>Spermatophyta</taxon>
        <taxon>Magnoliopsida</taxon>
        <taxon>Liliopsida</taxon>
        <taxon>Asparagales</taxon>
        <taxon>Orchidaceae</taxon>
        <taxon>Epidendroideae</taxon>
        <taxon>Malaxideae</taxon>
        <taxon>Dendrobiinae</taxon>
        <taxon>Dendrobium</taxon>
    </lineage>
</organism>